<name>A0A1E1M4A7_RHYSE</name>
<organism evidence="2 3">
    <name type="scientific">Rhynchosporium secalis</name>
    <name type="common">Barley scald fungus</name>
    <dbReference type="NCBI Taxonomy" id="38038"/>
    <lineage>
        <taxon>Eukaryota</taxon>
        <taxon>Fungi</taxon>
        <taxon>Dikarya</taxon>
        <taxon>Ascomycota</taxon>
        <taxon>Pezizomycotina</taxon>
        <taxon>Leotiomycetes</taxon>
        <taxon>Helotiales</taxon>
        <taxon>Ploettnerulaceae</taxon>
        <taxon>Rhynchosporium</taxon>
    </lineage>
</organism>
<reference evidence="3" key="1">
    <citation type="submission" date="2016-03" db="EMBL/GenBank/DDBJ databases">
        <authorList>
            <person name="Guldener U."/>
        </authorList>
    </citation>
    <scope>NUCLEOTIDE SEQUENCE [LARGE SCALE GENOMIC DNA]</scope>
</reference>
<dbReference type="AlphaFoldDB" id="A0A1E1M4A7"/>
<dbReference type="Proteomes" id="UP000177625">
    <property type="component" value="Unassembled WGS sequence"/>
</dbReference>
<evidence type="ECO:0000313" key="3">
    <source>
        <dbReference type="Proteomes" id="UP000177625"/>
    </source>
</evidence>
<feature type="signal peptide" evidence="1">
    <location>
        <begin position="1"/>
        <end position="19"/>
    </location>
</feature>
<dbReference type="EMBL" id="FJVC01000156">
    <property type="protein sequence ID" value="CZT43926.1"/>
    <property type="molecule type" value="Genomic_DNA"/>
</dbReference>
<keyword evidence="3" id="KW-1185">Reference proteome</keyword>
<evidence type="ECO:0000313" key="2">
    <source>
        <dbReference type="EMBL" id="CZT43926.1"/>
    </source>
</evidence>
<evidence type="ECO:0000256" key="1">
    <source>
        <dbReference type="SAM" id="SignalP"/>
    </source>
</evidence>
<proteinExistence type="predicted"/>
<accession>A0A1E1M4A7</accession>
<protein>
    <submittedName>
        <fullName evidence="2">Uncharacterized protein</fullName>
    </submittedName>
</protein>
<keyword evidence="1" id="KW-0732">Signal</keyword>
<gene>
    <name evidence="2" type="ORF">RSE6_04034</name>
</gene>
<sequence length="65" mass="6651">MQFNVITALLVTMAAGVFAVPAQAVEAKIEARSAPCRAQGLDNGCGKNVMCGCTNVAGTTFCQCP</sequence>
<feature type="chain" id="PRO_5009447895" evidence="1">
    <location>
        <begin position="20"/>
        <end position="65"/>
    </location>
</feature>